<comment type="caution">
    <text evidence="3">The sequence shown here is derived from an EMBL/GenBank/DDBJ whole genome shotgun (WGS) entry which is preliminary data.</text>
</comment>
<name>A0A9X0H267_PSESX</name>
<keyword evidence="1" id="KW-0732">Signal</keyword>
<evidence type="ECO:0000313" key="3">
    <source>
        <dbReference type="EMBL" id="KPX09682.1"/>
    </source>
</evidence>
<feature type="domain" description="Cyclophilin-like" evidence="2">
    <location>
        <begin position="47"/>
        <end position="155"/>
    </location>
</feature>
<dbReference type="Proteomes" id="UP000050345">
    <property type="component" value="Unassembled WGS sequence"/>
</dbReference>
<dbReference type="EMBL" id="LJQF01000294">
    <property type="protein sequence ID" value="KPX09682.1"/>
    <property type="molecule type" value="Genomic_DNA"/>
</dbReference>
<dbReference type="InterPro" id="IPR029000">
    <property type="entry name" value="Cyclophilin-like_dom_sf"/>
</dbReference>
<organism evidence="3 4">
    <name type="scientific">Pseudomonas syringae pv. daphniphylli</name>
    <dbReference type="NCBI Taxonomy" id="264455"/>
    <lineage>
        <taxon>Bacteria</taxon>
        <taxon>Pseudomonadati</taxon>
        <taxon>Pseudomonadota</taxon>
        <taxon>Gammaproteobacteria</taxon>
        <taxon>Pseudomonadales</taxon>
        <taxon>Pseudomonadaceae</taxon>
        <taxon>Pseudomonas</taxon>
        <taxon>Pseudomonas syringae</taxon>
    </lineage>
</organism>
<dbReference type="InterPro" id="IPR041183">
    <property type="entry name" value="Cyclophilin-like"/>
</dbReference>
<sequence length="161" mass="17744">MPTRSLGLGLFWLAGLAHMANADDQHKQPIVQKIAVQMQERLIRIVMEIDGTTLDATLEGNKTAEHFVSLLPLSLTLEDYAATEKIGDLPEKLSTQDAPAGYVPAAGDLAYYAPWGNLAIFHKNFRYSPQLVKLGHFDSGLEVLRKSGAKQVTIRRSEGEK</sequence>
<dbReference type="AlphaFoldDB" id="A0A9X0H267"/>
<dbReference type="Pfam" id="PF18050">
    <property type="entry name" value="Cyclophil_like2"/>
    <property type="match status" value="1"/>
</dbReference>
<gene>
    <name evidence="3" type="ORF">ALO73_01812</name>
</gene>
<evidence type="ECO:0000259" key="2">
    <source>
        <dbReference type="Pfam" id="PF18050"/>
    </source>
</evidence>
<feature type="signal peptide" evidence="1">
    <location>
        <begin position="1"/>
        <end position="22"/>
    </location>
</feature>
<feature type="chain" id="PRO_5040819860" description="Cyclophilin-like domain-containing protein" evidence="1">
    <location>
        <begin position="23"/>
        <end position="161"/>
    </location>
</feature>
<proteinExistence type="predicted"/>
<evidence type="ECO:0000313" key="4">
    <source>
        <dbReference type="Proteomes" id="UP000050345"/>
    </source>
</evidence>
<dbReference type="Gene3D" id="2.40.100.20">
    <property type="match status" value="1"/>
</dbReference>
<reference evidence="3 4" key="1">
    <citation type="submission" date="2015-09" db="EMBL/GenBank/DDBJ databases">
        <title>Genome announcement of multiple Pseudomonas syringae strains.</title>
        <authorList>
            <person name="Thakur S."/>
            <person name="Wang P.W."/>
            <person name="Gong Y."/>
            <person name="Weir B.S."/>
            <person name="Guttman D.S."/>
        </authorList>
    </citation>
    <scope>NUCLEOTIDE SEQUENCE [LARGE SCALE GENOMIC DNA]</scope>
    <source>
        <strain evidence="3 4">ICMP9757</strain>
    </source>
</reference>
<protein>
    <recommendedName>
        <fullName evidence="2">Cyclophilin-like domain-containing protein</fullName>
    </recommendedName>
</protein>
<accession>A0A9X0H267</accession>
<evidence type="ECO:0000256" key="1">
    <source>
        <dbReference type="SAM" id="SignalP"/>
    </source>
</evidence>
<dbReference type="SUPFAM" id="SSF50891">
    <property type="entry name" value="Cyclophilin-like"/>
    <property type="match status" value="1"/>
</dbReference>